<feature type="transmembrane region" description="Helical" evidence="2">
    <location>
        <begin position="6"/>
        <end position="23"/>
    </location>
</feature>
<keyword evidence="2" id="KW-0472">Membrane</keyword>
<gene>
    <name evidence="3" type="ORF">ITX44_16095</name>
</gene>
<evidence type="ECO:0000313" key="3">
    <source>
        <dbReference type="EMBL" id="MBM9506047.1"/>
    </source>
</evidence>
<keyword evidence="2" id="KW-1133">Transmembrane helix</keyword>
<protein>
    <recommendedName>
        <fullName evidence="5">Secreted protein</fullName>
    </recommendedName>
</protein>
<evidence type="ECO:0008006" key="5">
    <source>
        <dbReference type="Google" id="ProtNLM"/>
    </source>
</evidence>
<dbReference type="EMBL" id="JADKYB010000007">
    <property type="protein sequence ID" value="MBM9506047.1"/>
    <property type="molecule type" value="Genomic_DNA"/>
</dbReference>
<reference evidence="3 4" key="1">
    <citation type="submission" date="2021-01" db="EMBL/GenBank/DDBJ databases">
        <title>Streptomyces acididurans sp. nov., isolated from a peat swamp forest soil.</title>
        <authorList>
            <person name="Chantavorakit T."/>
            <person name="Duangmal K."/>
        </authorList>
    </citation>
    <scope>NUCLEOTIDE SEQUENCE [LARGE SCALE GENOMIC DNA]</scope>
    <source>
        <strain evidence="3 4">KK5PA1</strain>
    </source>
</reference>
<feature type="compositionally biased region" description="Polar residues" evidence="1">
    <location>
        <begin position="175"/>
        <end position="185"/>
    </location>
</feature>
<proteinExistence type="predicted"/>
<sequence length="185" mass="20052">MDVVPLVSTVVGAIIAIGSTLVADRARWSRDQRGREDLAQQQLRADFIAAVARSADIVWNIAHQDQPATDDGKRAARQAFREADLYTWRYRVALMSPPEIVAGSEALLDALRRYRDTVSAGRRAGETEYDQAREAYFAAVAEAVDVLRAERGPLPFSIRQSARTPGEGSAGAQPATGSARPSANT</sequence>
<dbReference type="Proteomes" id="UP000749040">
    <property type="component" value="Unassembled WGS sequence"/>
</dbReference>
<keyword evidence="2" id="KW-0812">Transmembrane</keyword>
<evidence type="ECO:0000313" key="4">
    <source>
        <dbReference type="Proteomes" id="UP000749040"/>
    </source>
</evidence>
<comment type="caution">
    <text evidence="3">The sequence shown here is derived from an EMBL/GenBank/DDBJ whole genome shotgun (WGS) entry which is preliminary data.</text>
</comment>
<feature type="region of interest" description="Disordered" evidence="1">
    <location>
        <begin position="157"/>
        <end position="185"/>
    </location>
</feature>
<keyword evidence="4" id="KW-1185">Reference proteome</keyword>
<evidence type="ECO:0000256" key="1">
    <source>
        <dbReference type="SAM" id="MobiDB-lite"/>
    </source>
</evidence>
<evidence type="ECO:0000256" key="2">
    <source>
        <dbReference type="SAM" id="Phobius"/>
    </source>
</evidence>
<organism evidence="3 4">
    <name type="scientific">Actinacidiphila acididurans</name>
    <dbReference type="NCBI Taxonomy" id="2784346"/>
    <lineage>
        <taxon>Bacteria</taxon>
        <taxon>Bacillati</taxon>
        <taxon>Actinomycetota</taxon>
        <taxon>Actinomycetes</taxon>
        <taxon>Kitasatosporales</taxon>
        <taxon>Streptomycetaceae</taxon>
        <taxon>Actinacidiphila</taxon>
    </lineage>
</organism>
<accession>A0ABS2TT98</accession>
<name>A0ABS2TT98_9ACTN</name>
<dbReference type="RefSeq" id="WP_205357892.1">
    <property type="nucleotide sequence ID" value="NZ_JADKYB010000007.1"/>
</dbReference>